<feature type="repeat" description="Filamin" evidence="2">
    <location>
        <begin position="1354"/>
        <end position="1390"/>
    </location>
</feature>
<evidence type="ECO:0000256" key="3">
    <source>
        <dbReference type="SAM" id="MobiDB-lite"/>
    </source>
</evidence>
<keyword evidence="7" id="KW-1185">Reference proteome</keyword>
<dbReference type="Pfam" id="PF00630">
    <property type="entry name" value="Filamin"/>
    <property type="match status" value="2"/>
</dbReference>
<dbReference type="InterPro" id="IPR001298">
    <property type="entry name" value="Filamin/ABP280_rpt"/>
</dbReference>
<organism evidence="6 7">
    <name type="scientific">Riccia sorocarpa</name>
    <dbReference type="NCBI Taxonomy" id="122646"/>
    <lineage>
        <taxon>Eukaryota</taxon>
        <taxon>Viridiplantae</taxon>
        <taxon>Streptophyta</taxon>
        <taxon>Embryophyta</taxon>
        <taxon>Marchantiophyta</taxon>
        <taxon>Marchantiopsida</taxon>
        <taxon>Marchantiidae</taxon>
        <taxon>Marchantiales</taxon>
        <taxon>Ricciaceae</taxon>
        <taxon>Riccia</taxon>
    </lineage>
</organism>
<sequence length="4395" mass="468761">MATMGSIQNVRSKAGEVMRFSLSLLITSLVLQMFQVSRASTYDDFFNTYETIFSEESWEDTMASESNYAYHSGYDMWSQLASGSPSPGTTSSIVSNWSITIIDTGLGAQVQVVYIGQPAKLDAVLKAILTGPGANVTANLVSAGGGGYAAYLAAGAPGEYQLSLTDGGTALGSPATVHVASQPSPFTSVVTPCTSPLDTGTTCLITIEARDAADVARTTAGTVCPFKIVIWDNKNHYYQPDSIMGPIAGDGKCNITFTPLRSRIYTAKVSIGGKTLTNGGLFNVTAAPGSSAEANFLVESPDELADGTYAVGSALFSIKSKDPMYKAIHGFTINIINPNMTLERECLDIRTSPDCSFVINVTKTYTFEIDVMLDNTTKLSASIAAAKFSAAFISGSSSRISGNSTASLTSGQDSSVYDVSLMDDYGNLATNYSTGDFYSQLVVDLVPEKTPSCYRYYMAEITAGGSDGLYTAAFKNVTCAANYTVRAWFGHSNNVVEGSGLELDVTSGTEAVGESILFANDSMFTAGGSIGVSTFIGDTWGNPVSEATVSFALANAGNTITSNHTAVFRGDHWVAEVGEGITTAGAYVVTVLVGGTSLLTGGANCTPGAMDATMSTFSVTNMTAGVLNNFTLSLVDKFGNAVEMPRGPLLKSNAGAVHSNGSAAARIMVATDENNSSSLALSMRVDVAGTYQIKIPYNNLVAGSEDIMTEVTVFPGPLDASRSGITGPGLSGGVAGGNFTVYIIPKDAFGNLLEPSDADKALLTITVTVTNRATPPVETAVTPVTILTDLENGRYTTQFNSTVSGTCKYQVTVGTTMGSAEFNIRAGPFSGAQSTLSGMGLKGTVVNQPATFFINAKDGFGNAMDDLGSAPVEFTAKLCKTGAICVNGTCTDDCNQAGRIAIRDRHIYGGMYAVVWSAPNVGTYSISLTSGSENVTGSPVTPVTVITVAQRGAPTATDPMICEGIVDKNWCPGYFGSTAGVKARFTVGLGDADGNFVTSSGTSFSIALTPADPTAVTEIIDTNNGFYTIVYVITKIPDPPVEIDLAVSLESTVVTTAKLNITPAWTSPDKSTIDPMFTPMLKAGGKIETMITPKDAFGNKQVYGPTYPMSNDMFTLVAIRETGERVHGTVTWDNTTDVWNASLPLTWSGIYYVSVQLADVPLGTTGASTTITVNPATPTIENSILLQPWLPPVSSMQTGYFEVPSLADMNGNLIVKDILFTANATYSDNTVPEIALVCSLTNTTYALATCEYSFNKSGTYNISYGAMGLVAFTSIEVLPGEAADTSTVEGSATTNCTVGQLAVMEIVCTDVQGNNCSGQPATAFQAVLTPVNAGSSFMNGSSDGIVADIWSTPNGQTFASYIVKEVGNYTLNVTLQNGVNITGSPFMVRCDHAFSSPEKSFAYVVDPPRKLDNEGQVAMVAGTTVELGVMIVDTNRNRQTITGDKLSVNFGPEDASLLDTGAYLSEVKNFSDATFSFKVTAFKVGSYVGSQLMPIKYVLNVNCTTVDEPSKVDVGIGGAPFTFVVLPDVLSVPSTAVTLLASNPDEKGLTSTFRIVTHDAYGNIAAYNQTLNVTATISKWEPPVSDDAEAGVPTAGNSGPPPPKMRRLLQTMPTQVIFPEESGGYSITPVVVNNFDGTYIFKFSVTMAGAYNISVFIDSQQVGSGAWTIQDFQVDAGSPDFARLLPVSNTLGKGATDLLIGTPGNLTIAIADIFGNPVTVGSAPATTYAANITAWIQLRKLQVSAYQIFEDTASNVTVAPWTIAPSDGTISSTYTCTSSGIVAFYMWFGDTETDTKYLSALTPVSGRVLAGPADKTTIRPYGGGLVAALISPCDENGYCITMNNTIQIEILDANKNNLNPEDLAAECANFTTDYNATDGLMTMAKQAVVSKDGKTCTVLYTVANTNMTYVKVSFNISYLGELIPGAPWTLPLRTKTGDISIARSFLWGDLGGVIEAGKVGIVTVQLVDKDGVWLTYGPMEGNEYVQLITYNQTEGVLSPTLSTQDNGDGTFTLTYATASTGTFGYQPVIGYNMRAFGPVFVIRVVASETVVATTSVSLISTNITVYRAGYDPVLIEVQPTDQFSNLQDYYFASPDMFQAKIQRPDGTIAYKTLDRVVTKTPYGVQYHKWLLTYYPEQAPATSSTMHMFDIIWSNGTSEEMVPAAPIKIYSMPGPPAPEFLKIIGQGGARAIVGKQAGFIVQLFDKFNNPVSKLENVIQYNITMVLYTLANEELVNQPCTPYPSPPGGLCTFTIYQPGTYNIDVWANNERLLQQSITVNEPSIYAPNCRASGDGVGTTDNPVVAGVETQFMVEAFDSLNNSLTASSLSNVTTTFEVSGYNLVSTGIIRPAPGFPYRLAGTNRVLVKYTVYKSGRYVVNVQRSGVHISGSPYYVTVDPGEISSMSTVDDQTLSNCTSGESHRVKVTARDMQGNIRTHVQDTLTIIKTVRYANESITDVMTSLGEGVYIWNFTCVTAGTPENPGTTKIEIFSYRSQVWSGLIPVLPGVPNPTQFLVGAFDLVHVGDIGTTTVVTADAAGNPLWTGELPIDVFLMHPEGNTSASGEDWYNGTYTFTWMVTKAGQYTVVAEYKSASFFQEPIWIFPGPADAKSTSVLFDLKGPYTAGVEGTLWIQLYDAYWNNITSDDLVPTDLYFDSLSSDPEARRVTFMAQEVKFSGGMYTVTFIPHYAGILKMYLKINGEDVLQNGQPYTTQVVAGPPTADRLYAWGGGWTAGGVVGKSTIFFLRMRDVMDNLIETEPAAPITVTFTPAVAPEFVQTYMGQGMMMISYAPTTAAAGYTITVAYDSVPALTSATLMCNETVGNYSAARSVVVGSDGAEIDNQAVVYSIAGDTIAFGIEPRDDSGFTYPGPPVDAMDTVKTPSYVLRITSTPTQFIQADPMTFFTSFEFSSTEARDYTVIVQSRDGTKELQNSGFTVTFLPGPTSAPNCIVTTVEGLPFDSTKPLVAGTTLKLLVQAKDPFDNIQIYNLQNADVFSAILAAGTVSQAVGVSVDYTSLYNIALKVPIVAGAGRLDVYLNGIQVVTYSILVIANTLYLPGTEITPWYFDPMIAGEEAYFDIIPVDIYQNVINPMNATQQVFAALAKKIPGVEDPITLETSPDTYAFIEQAYLEPGTINQGLHATVMPKVVGDYSVVVASSSGRISGDISNGIIELATVEILPGAVDITRSFASVGSSYLAGTVITFRVTGLDSYNNLVPTLPSVTSDPYYNIMVTAAVCSKEQLELLGNSTAACAPGYTADVMFAPHGYGDINITVTWDGIDILEYKVGVTARGAPSMITAQLQDTGGSLLVTFEGISDGGLRSMRGMRDGPERCQMLLDNVTYSKLGIGPSCGFKDATTMYIQLGYNATLMPAGSPNPDNITLAPEGVFAEQETSLPVTGSVLLQPPNKHPDLVAVLTAPTIIGACDDFKLDASASYGAQGRPLMFQYRVKGTGDMFKLAALGYILESLPNNTMTVTIPAGSLEANYQYTFTVIVTNYLGDIDTTSVDVMASVTPVPVLHIPGSASVQTFQRGQIVSLEADVRIPGTSVYDLEAGSCVNPKTQVNSSATQMIFAWTQISGPFANLEVLGATGQTLNIPGNQLMPGYVYTFAVSVQMAGYPSQFSGATASVQVTSSPLTVFIKGGDRAINGSQDLILEAVAYDPDDVVDEFGNSLPFYFEWTCDTPITIPDSLLYVYTDHNFGSTIKIPAKSLTNGTVYNYTVTVTKEGVAAPAMAYAAITPVDNTVNMVCEIENSADLHLGVYSSAQVVIACTSGFQSYNWSMTSAGDQRLLWELDPEVVIEGSIKIPPYALLDARTYTIMCEGKTEFGDLGSASVTFNTVMNPSGGTATLSRNDKKDKSGKTLYSIVANGWMAGSGGGKLMYEFRYWYKSGKTIKEFIIQPLSYSNAVSDFVLLGGQVTIDVYVVDSGTTRVHSNDAPPGARYSLPVMKVSGKGRRSLLGMSFQDSYWQIANEGKYFNTLTAMQLLGIQHIGSGTSCAGDDRVMVSKMLDTVLRTGQTVPAASSTGGQSEGPGPAYALKTACVFSEVLARPGNANNFTQFEGTLDLFLRDLRLISEFGLNVGSLKGQPYDPCYYDAGNAFMQAVKSKCYKVPEKNSPAQAAMVEKVSVIPNLIARTIVNDVGFRGPLSIKRKTYTAAAIRFPMSVDIYDGPNTASGTILNLQFDITSVKPGGVPIGVAMSCFSDSPLSGSALAAVKELLPFKSLVSVCDVSFTGHTDGDWGETTITGSWQKLSKLDKKDSYVPLVIENGMPVLGELKNVHASYDTAEFDFTRALSRIVLLKVKGTNFTVNPPPPEVLEPSPPPPMVTNATAFSRVPKFRAGPPMKKERVPAKNFNLKAQLPMSTSWKPKEQQQVLQTRRQKWTDNSYIARFWGRLIGRL</sequence>
<feature type="domain" description="PKD/REJ-like" evidence="5">
    <location>
        <begin position="3586"/>
        <end position="3884"/>
    </location>
</feature>
<dbReference type="PANTHER" id="PTHR38537:SF15">
    <property type="entry name" value="FILAMIN"/>
    <property type="match status" value="1"/>
</dbReference>
<keyword evidence="1" id="KW-0677">Repeat</keyword>
<dbReference type="InterPro" id="IPR044801">
    <property type="entry name" value="Filamin"/>
</dbReference>
<feature type="region of interest" description="Disordered" evidence="3">
    <location>
        <begin position="1584"/>
        <end position="1603"/>
    </location>
</feature>
<dbReference type="EMBL" id="JBJQOH010000003">
    <property type="protein sequence ID" value="KAL3692201.1"/>
    <property type="molecule type" value="Genomic_DNA"/>
</dbReference>
<dbReference type="SMART" id="SM00557">
    <property type="entry name" value="IG_FLMN"/>
    <property type="match status" value="3"/>
</dbReference>
<comment type="caution">
    <text evidence="6">The sequence shown here is derived from an EMBL/GenBank/DDBJ whole genome shotgun (WGS) entry which is preliminary data.</text>
</comment>
<feature type="repeat" description="Filamin" evidence="2">
    <location>
        <begin position="715"/>
        <end position="833"/>
    </location>
</feature>
<proteinExistence type="predicted"/>
<evidence type="ECO:0000259" key="5">
    <source>
        <dbReference type="Pfam" id="PF02010"/>
    </source>
</evidence>
<dbReference type="InterPro" id="IPR013783">
    <property type="entry name" value="Ig-like_fold"/>
</dbReference>
<gene>
    <name evidence="6" type="ORF">R1sor_005852</name>
</gene>
<dbReference type="InterPro" id="IPR017868">
    <property type="entry name" value="Filamin/ABP280_repeat-like"/>
</dbReference>
<evidence type="ECO:0000313" key="6">
    <source>
        <dbReference type="EMBL" id="KAL3692201.1"/>
    </source>
</evidence>
<dbReference type="Gene3D" id="2.60.40.10">
    <property type="entry name" value="Immunoglobulins"/>
    <property type="match status" value="7"/>
</dbReference>
<dbReference type="Pfam" id="PF02010">
    <property type="entry name" value="REJ"/>
    <property type="match status" value="1"/>
</dbReference>
<reference evidence="6 7" key="1">
    <citation type="submission" date="2024-09" db="EMBL/GenBank/DDBJ databases">
        <title>Chromosome-scale assembly of Riccia sorocarpa.</title>
        <authorList>
            <person name="Paukszto L."/>
        </authorList>
    </citation>
    <scope>NUCLEOTIDE SEQUENCE [LARGE SCALE GENOMIC DNA]</scope>
    <source>
        <strain evidence="6">LP-2024</strain>
        <tissue evidence="6">Aerial parts of the thallus</tissue>
    </source>
</reference>
<name>A0ABD3HPY5_9MARC</name>
<keyword evidence="4" id="KW-0732">Signal</keyword>
<evidence type="ECO:0000256" key="1">
    <source>
        <dbReference type="ARBA" id="ARBA00022737"/>
    </source>
</evidence>
<protein>
    <recommendedName>
        <fullName evidence="5">PKD/REJ-like domain-containing protein</fullName>
    </recommendedName>
</protein>
<feature type="repeat" description="Filamin" evidence="2">
    <location>
        <begin position="826"/>
        <end position="944"/>
    </location>
</feature>
<feature type="signal peptide" evidence="4">
    <location>
        <begin position="1"/>
        <end position="39"/>
    </location>
</feature>
<feature type="repeat" description="Filamin" evidence="2">
    <location>
        <begin position="2279"/>
        <end position="2394"/>
    </location>
</feature>
<feature type="chain" id="PRO_5044836498" description="PKD/REJ-like domain-containing protein" evidence="4">
    <location>
        <begin position="40"/>
        <end position="4395"/>
    </location>
</feature>
<dbReference type="InterPro" id="IPR014756">
    <property type="entry name" value="Ig_E-set"/>
</dbReference>
<evidence type="ECO:0000256" key="4">
    <source>
        <dbReference type="SAM" id="SignalP"/>
    </source>
</evidence>
<accession>A0ABD3HPY5</accession>
<evidence type="ECO:0000256" key="2">
    <source>
        <dbReference type="PROSITE-ProRule" id="PRU00087"/>
    </source>
</evidence>
<dbReference type="InterPro" id="IPR002859">
    <property type="entry name" value="PKD/REJ-like"/>
</dbReference>
<evidence type="ECO:0000313" key="7">
    <source>
        <dbReference type="Proteomes" id="UP001633002"/>
    </source>
</evidence>
<dbReference type="PROSITE" id="PS50194">
    <property type="entry name" value="FILAMIN_REPEAT"/>
    <property type="match status" value="4"/>
</dbReference>
<dbReference type="PANTHER" id="PTHR38537">
    <property type="entry name" value="JITTERBUG, ISOFORM N"/>
    <property type="match status" value="1"/>
</dbReference>
<dbReference type="SUPFAM" id="SSF81296">
    <property type="entry name" value="E set domains"/>
    <property type="match status" value="5"/>
</dbReference>
<dbReference type="Proteomes" id="UP001633002">
    <property type="component" value="Unassembled WGS sequence"/>
</dbReference>